<evidence type="ECO:0000313" key="9">
    <source>
        <dbReference type="EMBL" id="OMH99171.1"/>
    </source>
</evidence>
<evidence type="ECO:0000256" key="1">
    <source>
        <dbReference type="ARBA" id="ARBA00005715"/>
    </source>
</evidence>
<dbReference type="Pfam" id="PF07005">
    <property type="entry name" value="SBD_N"/>
    <property type="match status" value="1"/>
</dbReference>
<accession>A0A1R1S0F1</accession>
<reference evidence="9 10" key="1">
    <citation type="submission" date="2017-01" db="EMBL/GenBank/DDBJ databases">
        <title>Bacillus phylogenomics.</title>
        <authorList>
            <person name="Dunlap C."/>
        </authorList>
    </citation>
    <scope>NUCLEOTIDE SEQUENCE [LARGE SCALE GENOMIC DNA]</scope>
    <source>
        <strain evidence="9 10">NRRL B-41282</strain>
    </source>
</reference>
<evidence type="ECO:0000259" key="7">
    <source>
        <dbReference type="Pfam" id="PF07005"/>
    </source>
</evidence>
<dbReference type="SUPFAM" id="SSF142764">
    <property type="entry name" value="YgbK-like"/>
    <property type="match status" value="1"/>
</dbReference>
<dbReference type="EMBL" id="MTJL01000048">
    <property type="protein sequence ID" value="OMH99171.1"/>
    <property type="molecule type" value="Genomic_DNA"/>
</dbReference>
<dbReference type="RefSeq" id="WP_076760900.1">
    <property type="nucleotide sequence ID" value="NZ_JARMMH010000011.1"/>
</dbReference>
<dbReference type="Pfam" id="PF17042">
    <property type="entry name" value="NBD_C"/>
    <property type="match status" value="1"/>
</dbReference>
<comment type="caution">
    <text evidence="9">The sequence shown here is derived from an EMBL/GenBank/DDBJ whole genome shotgun (WGS) entry which is preliminary data.</text>
</comment>
<evidence type="ECO:0000256" key="5">
    <source>
        <dbReference type="ARBA" id="ARBA00022840"/>
    </source>
</evidence>
<evidence type="ECO:0000256" key="2">
    <source>
        <dbReference type="ARBA" id="ARBA00022679"/>
    </source>
</evidence>
<feature type="domain" description="Four-carbon acid sugar kinase N-terminal" evidence="7">
    <location>
        <begin position="6"/>
        <end position="229"/>
    </location>
</feature>
<evidence type="ECO:0000259" key="8">
    <source>
        <dbReference type="Pfam" id="PF17042"/>
    </source>
</evidence>
<keyword evidence="6" id="KW-0119">Carbohydrate metabolism</keyword>
<accession>A0A1R1Q9D7</accession>
<dbReference type="InterPro" id="IPR042213">
    <property type="entry name" value="NBD_C_sf"/>
</dbReference>
<organism evidence="9 10">
    <name type="scientific">Bacillus swezeyi</name>
    <dbReference type="NCBI Taxonomy" id="1925020"/>
    <lineage>
        <taxon>Bacteria</taxon>
        <taxon>Bacillati</taxon>
        <taxon>Bacillota</taxon>
        <taxon>Bacilli</taxon>
        <taxon>Bacillales</taxon>
        <taxon>Bacillaceae</taxon>
        <taxon>Bacillus</taxon>
    </lineage>
</organism>
<dbReference type="GO" id="GO:0016301">
    <property type="term" value="F:kinase activity"/>
    <property type="evidence" value="ECO:0007669"/>
    <property type="project" value="UniProtKB-KW"/>
</dbReference>
<keyword evidence="10" id="KW-1185">Reference proteome</keyword>
<evidence type="ECO:0008006" key="11">
    <source>
        <dbReference type="Google" id="ProtNLM"/>
    </source>
</evidence>
<evidence type="ECO:0000256" key="6">
    <source>
        <dbReference type="ARBA" id="ARBA00023277"/>
    </source>
</evidence>
<dbReference type="Gene3D" id="3.40.980.20">
    <property type="entry name" value="Four-carbon acid sugar kinase, nucleotide binding domain"/>
    <property type="match status" value="1"/>
</dbReference>
<keyword evidence="4" id="KW-0418">Kinase</keyword>
<comment type="similarity">
    <text evidence="1">Belongs to the four-carbon acid sugar kinase family.</text>
</comment>
<protein>
    <recommendedName>
        <fullName evidence="11">Four-carbon acid sugar kinase family protein</fullName>
    </recommendedName>
</protein>
<sequence>MNNVKIAIIADDLTGASDCGGQLVHYGLNVSVKIEAEECTERQTSDAVIFNTDSRSMPAARAETAVKKISKQISQTSFDVVYKKIDSTMRGNIGAELNAMYEVFRPDFVVIAPGYPKNGRQVIGGIHYVNGTELHKTEAANDPKTPVTESNIQRLIEKQTGRKCGHLTYEDIRKGSGHLRKKLDDFRAGGMTYVTADSVYESDLERLAFMHVDLPYSMILAGSAGLMSCLPKAFNLKERPLNQNVPPDSLPVLFVAGSVSQTGRMQLCELFAADMAEKVEMMSESVLIGGAAKRKEFKRLKERAAEAWRHSKNIVLCSSDNLIETREIGRKRGLTSIQTSDAVSAALGELAGELIQELAVKRLFLTGGDTAYQVLHQLQIREIRLLDEVEPGIPLGTAGEDLYIVTKAGNFGSRSAITNAAIKLQGG</sequence>
<dbReference type="Proteomes" id="UP000187367">
    <property type="component" value="Unassembled WGS sequence"/>
</dbReference>
<feature type="domain" description="Four-carbon acid sugar kinase nucleotide binding" evidence="8">
    <location>
        <begin position="253"/>
        <end position="416"/>
    </location>
</feature>
<evidence type="ECO:0000256" key="4">
    <source>
        <dbReference type="ARBA" id="ARBA00022777"/>
    </source>
</evidence>
<dbReference type="InterPro" id="IPR031475">
    <property type="entry name" value="NBD_C"/>
</dbReference>
<dbReference type="Gene3D" id="3.40.50.10840">
    <property type="entry name" value="Putative sugar-binding, N-terminal domain"/>
    <property type="match status" value="1"/>
</dbReference>
<dbReference type="GO" id="GO:0005524">
    <property type="term" value="F:ATP binding"/>
    <property type="evidence" value="ECO:0007669"/>
    <property type="project" value="UniProtKB-KW"/>
</dbReference>
<keyword evidence="3" id="KW-0547">Nucleotide-binding</keyword>
<dbReference type="InterPro" id="IPR010737">
    <property type="entry name" value="4-carb_acid_sugar_kinase_N"/>
</dbReference>
<name>A0A1R1Q9D7_9BACI</name>
<dbReference type="InterPro" id="IPR037051">
    <property type="entry name" value="4-carb_acid_sugar_kinase_N_sf"/>
</dbReference>
<dbReference type="AlphaFoldDB" id="A0A1R1Q9D7"/>
<gene>
    <name evidence="9" type="ORF">BW143_20760</name>
</gene>
<keyword evidence="5" id="KW-0067">ATP-binding</keyword>
<evidence type="ECO:0000256" key="3">
    <source>
        <dbReference type="ARBA" id="ARBA00022741"/>
    </source>
</evidence>
<proteinExistence type="inferred from homology"/>
<keyword evidence="2" id="KW-0808">Transferase</keyword>
<evidence type="ECO:0000313" key="10">
    <source>
        <dbReference type="Proteomes" id="UP000187367"/>
    </source>
</evidence>